<dbReference type="InterPro" id="IPR010093">
    <property type="entry name" value="SinI_DNA-bd"/>
</dbReference>
<organism evidence="1 2">
    <name type="scientific">Actinomadura rubrisoli</name>
    <dbReference type="NCBI Taxonomy" id="2530368"/>
    <lineage>
        <taxon>Bacteria</taxon>
        <taxon>Bacillati</taxon>
        <taxon>Actinomycetota</taxon>
        <taxon>Actinomycetes</taxon>
        <taxon>Streptosporangiales</taxon>
        <taxon>Thermomonosporaceae</taxon>
        <taxon>Actinomadura</taxon>
    </lineage>
</organism>
<comment type="caution">
    <text evidence="1">The sequence shown here is derived from an EMBL/GenBank/DDBJ whole genome shotgun (WGS) entry which is preliminary data.</text>
</comment>
<dbReference type="GO" id="GO:0003677">
    <property type="term" value="F:DNA binding"/>
    <property type="evidence" value="ECO:0007669"/>
    <property type="project" value="InterPro"/>
</dbReference>
<dbReference type="Proteomes" id="UP000294513">
    <property type="component" value="Unassembled WGS sequence"/>
</dbReference>
<dbReference type="AlphaFoldDB" id="A0A4V2YZL9"/>
<protein>
    <recommendedName>
        <fullName evidence="3">Helix-turn-helix domain-containing protein</fullName>
    </recommendedName>
</protein>
<dbReference type="OrthoDB" id="26212at2"/>
<name>A0A4V2YZL9_9ACTN</name>
<proteinExistence type="predicted"/>
<sequence>MQSTERLQGAKDIERTPCACSTGPFLLVSEAATVLKVSKSYLYGGLREGRFPGVQFGDSYRMRSDFVFGFISAPSGARFEDYAANWIAQAQEGVAQPVEAAA</sequence>
<dbReference type="EMBL" id="SMKU01000002">
    <property type="protein sequence ID" value="TDD97697.1"/>
    <property type="molecule type" value="Genomic_DNA"/>
</dbReference>
<evidence type="ECO:0000313" key="2">
    <source>
        <dbReference type="Proteomes" id="UP000294513"/>
    </source>
</evidence>
<evidence type="ECO:0000313" key="1">
    <source>
        <dbReference type="EMBL" id="TDD97697.1"/>
    </source>
</evidence>
<dbReference type="NCBIfam" id="TIGR01764">
    <property type="entry name" value="excise"/>
    <property type="match status" value="1"/>
</dbReference>
<accession>A0A4V2YZL9</accession>
<dbReference type="RefSeq" id="WP_131888859.1">
    <property type="nucleotide sequence ID" value="NZ_SMKU01000002.1"/>
</dbReference>
<evidence type="ECO:0008006" key="3">
    <source>
        <dbReference type="Google" id="ProtNLM"/>
    </source>
</evidence>
<gene>
    <name evidence="1" type="ORF">E1298_01280</name>
</gene>
<reference evidence="1 2" key="1">
    <citation type="submission" date="2019-03" db="EMBL/GenBank/DDBJ databases">
        <title>Draft genome sequences of novel Actinobacteria.</title>
        <authorList>
            <person name="Sahin N."/>
            <person name="Ay H."/>
            <person name="Saygin H."/>
        </authorList>
    </citation>
    <scope>NUCLEOTIDE SEQUENCE [LARGE SCALE GENOMIC DNA]</scope>
    <source>
        <strain evidence="1 2">H3C3</strain>
    </source>
</reference>
<keyword evidence="2" id="KW-1185">Reference proteome</keyword>